<comment type="caution">
    <text evidence="1">The sequence shown here is derived from an EMBL/GenBank/DDBJ whole genome shotgun (WGS) entry which is preliminary data.</text>
</comment>
<dbReference type="Proteomes" id="UP000554482">
    <property type="component" value="Unassembled WGS sequence"/>
</dbReference>
<name>A0A7J6VHF4_THATH</name>
<dbReference type="AlphaFoldDB" id="A0A7J6VHF4"/>
<organism evidence="1 2">
    <name type="scientific">Thalictrum thalictroides</name>
    <name type="common">Rue-anemone</name>
    <name type="synonym">Anemone thalictroides</name>
    <dbReference type="NCBI Taxonomy" id="46969"/>
    <lineage>
        <taxon>Eukaryota</taxon>
        <taxon>Viridiplantae</taxon>
        <taxon>Streptophyta</taxon>
        <taxon>Embryophyta</taxon>
        <taxon>Tracheophyta</taxon>
        <taxon>Spermatophyta</taxon>
        <taxon>Magnoliopsida</taxon>
        <taxon>Ranunculales</taxon>
        <taxon>Ranunculaceae</taxon>
        <taxon>Thalictroideae</taxon>
        <taxon>Thalictrum</taxon>
    </lineage>
</organism>
<accession>A0A7J6VHF4</accession>
<proteinExistence type="predicted"/>
<dbReference type="GO" id="GO:0016740">
    <property type="term" value="F:transferase activity"/>
    <property type="evidence" value="ECO:0007669"/>
    <property type="project" value="UniProtKB-KW"/>
</dbReference>
<dbReference type="EMBL" id="JABWDY010033177">
    <property type="protein sequence ID" value="KAF5183620.1"/>
    <property type="molecule type" value="Genomic_DNA"/>
</dbReference>
<sequence>MFLPGSVMEKSGDYEVFGGVIRDDEWVKFKEIGGLEFVTVYSLEDGPVHAVWISLEQHIVYSYDGILVNSVGTKGIFSCLLQEPFKSLLVIWTIHERELALRSRQYILNGQMMYSVFDAGNYFVIPGSPDQAWEANSLKAVDNQDDLRVKMGYGHDDFVIAIVDDRVNGFLFPKENIGFLTQILFQVISNGKLSPLAQNVASIGKGPAKNLMVTETIEGYASLLENVLKFPSEVRPPKVVADIPIRLKEEWQWHLFDEIIDSRDFNRTAKAYSFIDEGEEHMNHTNGESSDAGRPIDEAFTYTDWEEEKLIEMINARKKREDEEKFIGMRKGLTGLGMICVKGMTGSLNGQASRCIYEPYFEEGAWPFLHRNSLYRGIGLSTKGRRPGEDDVDAPSRLPLLSTHYYRDVLGEFGAYFAIANRIDRIHKNAWIGFQSWRATARKASLSKIAESALLDAIQTKKYGDALYFWVHMDKDPRNHSQQDFWSFCDSINAGNCRMFVDALDAQMYDEHHQSGHCYLSLHKDRHCYSWVLELLVNVWAYNSARRMVYINHGSGELQEKHKLKSRIKQERTYWQGRSSRETKQVNVKTGDWQQGKAAVAIDSYIFFGELDSLIGIGLPPALVGRDIGHMSLSRVTSNSP</sequence>
<keyword evidence="1" id="KW-0808">Transferase</keyword>
<evidence type="ECO:0000313" key="1">
    <source>
        <dbReference type="EMBL" id="KAF5183620.1"/>
    </source>
</evidence>
<dbReference type="PANTHER" id="PTHR46635">
    <property type="entry name" value="GLYCOSYL TRANSFERASE FAMILY 1 PROTEIN"/>
    <property type="match status" value="1"/>
</dbReference>
<dbReference type="PANTHER" id="PTHR46635:SF1">
    <property type="entry name" value="GLYCOSYL TRANSFERASE FAMILY 1 PROTEIN"/>
    <property type="match status" value="1"/>
</dbReference>
<gene>
    <name evidence="1" type="ORF">FRX31_026793</name>
</gene>
<keyword evidence="2" id="KW-1185">Reference proteome</keyword>
<dbReference type="OrthoDB" id="1592604at2759"/>
<protein>
    <submittedName>
        <fullName evidence="1">Glycosyl transferase family 1 protein</fullName>
    </submittedName>
</protein>
<reference evidence="1 2" key="1">
    <citation type="submission" date="2020-06" db="EMBL/GenBank/DDBJ databases">
        <title>Transcriptomic and genomic resources for Thalictrum thalictroides and T. hernandezii: Facilitating candidate gene discovery in an emerging model plant lineage.</title>
        <authorList>
            <person name="Arias T."/>
            <person name="Riano-Pachon D.M."/>
            <person name="Di Stilio V.S."/>
        </authorList>
    </citation>
    <scope>NUCLEOTIDE SEQUENCE [LARGE SCALE GENOMIC DNA]</scope>
    <source>
        <strain evidence="2">cv. WT478/WT964</strain>
        <tissue evidence="1">Leaves</tissue>
    </source>
</reference>
<evidence type="ECO:0000313" key="2">
    <source>
        <dbReference type="Proteomes" id="UP000554482"/>
    </source>
</evidence>